<name>A0A1Z4KWN9_ANAVA</name>
<sequence length="331" mass="36409">MLRRNRLGAITSVLILMSLNMNPGWGQPRAKLDSKKDSACKPIAKVISGDSRYQPSTKLCSEDRVSAVNGERVKILCYPRGKIIDILSDVVGKQCQPLKANEGRGCNVLQGRSCVIPKGPEEENKPTKVTPYGVVINQERPTISWSKAKGATDYVVRMRGNGGINWEMTVKGESLTYPSQQPALKTGQAYTIDIVAMRGDEVIDGSSSLLLLLPTDKMQEVEKTINVLKNLQQPLDELAIDKDAVYESYNLVNESIKVLDARAASGSTNPTIYRLLGDRYLIANFPQQAHEAYLTAKKLAQQANNITELALAEAGSKMTAQTKERNNSREN</sequence>
<keyword evidence="1" id="KW-0614">Plasmid</keyword>
<evidence type="ECO:0000313" key="1">
    <source>
        <dbReference type="EMBL" id="BAY73302.1"/>
    </source>
</evidence>
<dbReference type="Proteomes" id="UP000217507">
    <property type="component" value="Plasmid Plasmid3 dna"/>
</dbReference>
<accession>A0A1Z4KWN9</accession>
<dbReference type="Gene3D" id="2.60.40.10">
    <property type="entry name" value="Immunoglobulins"/>
    <property type="match status" value="1"/>
</dbReference>
<evidence type="ECO:0000313" key="2">
    <source>
        <dbReference type="Proteomes" id="UP000217507"/>
    </source>
</evidence>
<organism evidence="1 2">
    <name type="scientific">Trichormus variabilis NIES-23</name>
    <dbReference type="NCBI Taxonomy" id="1973479"/>
    <lineage>
        <taxon>Bacteria</taxon>
        <taxon>Bacillati</taxon>
        <taxon>Cyanobacteriota</taxon>
        <taxon>Cyanophyceae</taxon>
        <taxon>Nostocales</taxon>
        <taxon>Nostocaceae</taxon>
        <taxon>Trichormus</taxon>
    </lineage>
</organism>
<proteinExistence type="predicted"/>
<dbReference type="InterPro" id="IPR013783">
    <property type="entry name" value="Ig-like_fold"/>
</dbReference>
<reference evidence="1 2" key="1">
    <citation type="submission" date="2017-06" db="EMBL/GenBank/DDBJ databases">
        <title>Genome sequencing of cyanobaciteial culture collection at National Institute for Environmental Studies (NIES).</title>
        <authorList>
            <person name="Hirose Y."/>
            <person name="Shimura Y."/>
            <person name="Fujisawa T."/>
            <person name="Nakamura Y."/>
            <person name="Kawachi M."/>
        </authorList>
    </citation>
    <scope>NUCLEOTIDE SEQUENCE [LARGE SCALE GENOMIC DNA]</scope>
    <source>
        <strain evidence="1 2">NIES-23</strain>
        <plasmid evidence="2">Plasmid Plasmid3 dna</plasmid>
    </source>
</reference>
<gene>
    <name evidence="1" type="ORF">NIES23_61300</name>
</gene>
<protein>
    <submittedName>
        <fullName evidence="1">Uncharacterized protein</fullName>
    </submittedName>
</protein>
<dbReference type="AlphaFoldDB" id="A0A1Z4KWN9"/>
<dbReference type="EMBL" id="AP018219">
    <property type="protein sequence ID" value="BAY73302.1"/>
    <property type="molecule type" value="Genomic_DNA"/>
</dbReference>
<geneLocation type="plasmid" evidence="1">
    <name>plasmid3</name>
</geneLocation>